<dbReference type="Pfam" id="PF26540">
    <property type="entry name" value="GcpE_C"/>
    <property type="match status" value="1"/>
</dbReference>
<name>A0A0F9L6C8_9ZZZZ</name>
<dbReference type="SUPFAM" id="SSF56014">
    <property type="entry name" value="Nitrite and sulphite reductase 4Fe-4S domain-like"/>
    <property type="match status" value="1"/>
</dbReference>
<evidence type="ECO:0000256" key="2">
    <source>
        <dbReference type="ARBA" id="ARBA00023004"/>
    </source>
</evidence>
<keyword evidence="1" id="KW-0479">Metal-binding</keyword>
<dbReference type="Gene3D" id="3.30.413.10">
    <property type="entry name" value="Sulfite Reductase Hemoprotein, domain 1"/>
    <property type="match status" value="1"/>
</dbReference>
<evidence type="ECO:0000256" key="1">
    <source>
        <dbReference type="ARBA" id="ARBA00022723"/>
    </source>
</evidence>
<dbReference type="InterPro" id="IPR004588">
    <property type="entry name" value="IspG_bac-typ"/>
</dbReference>
<comment type="caution">
    <text evidence="5">The sequence shown here is derived from an EMBL/GenBank/DDBJ whole genome shotgun (WGS) entry which is preliminary data.</text>
</comment>
<evidence type="ECO:0000313" key="5">
    <source>
        <dbReference type="EMBL" id="KKM23195.1"/>
    </source>
</evidence>
<dbReference type="GO" id="GO:0046872">
    <property type="term" value="F:metal ion binding"/>
    <property type="evidence" value="ECO:0007669"/>
    <property type="project" value="UniProtKB-KW"/>
</dbReference>
<dbReference type="GO" id="GO:0046429">
    <property type="term" value="F:4-hydroxy-3-methylbut-2-en-1-yl diphosphate synthase activity (ferredoxin)"/>
    <property type="evidence" value="ECO:0007669"/>
    <property type="project" value="InterPro"/>
</dbReference>
<evidence type="ECO:0000259" key="4">
    <source>
        <dbReference type="Pfam" id="PF26540"/>
    </source>
</evidence>
<protein>
    <recommendedName>
        <fullName evidence="4">IspG C-terminal domain-containing protein</fullName>
    </recommendedName>
</protein>
<organism evidence="5">
    <name type="scientific">marine sediment metagenome</name>
    <dbReference type="NCBI Taxonomy" id="412755"/>
    <lineage>
        <taxon>unclassified sequences</taxon>
        <taxon>metagenomes</taxon>
        <taxon>ecological metagenomes</taxon>
    </lineage>
</organism>
<evidence type="ECO:0000256" key="3">
    <source>
        <dbReference type="ARBA" id="ARBA00023014"/>
    </source>
</evidence>
<keyword evidence="2" id="KW-0408">Iron</keyword>
<dbReference type="EMBL" id="LAZR01013179">
    <property type="protein sequence ID" value="KKM23195.1"/>
    <property type="molecule type" value="Genomic_DNA"/>
</dbReference>
<dbReference type="AlphaFoldDB" id="A0A0F9L6C8"/>
<proteinExistence type="predicted"/>
<dbReference type="GO" id="GO:0051536">
    <property type="term" value="F:iron-sulfur cluster binding"/>
    <property type="evidence" value="ECO:0007669"/>
    <property type="project" value="UniProtKB-KW"/>
</dbReference>
<gene>
    <name evidence="5" type="ORF">LCGC14_1617660</name>
</gene>
<dbReference type="InterPro" id="IPR045854">
    <property type="entry name" value="NO2/SO3_Rdtase_4Fe4S_sf"/>
</dbReference>
<accession>A0A0F9L6C8</accession>
<dbReference type="GO" id="GO:0019288">
    <property type="term" value="P:isopentenyl diphosphate biosynthetic process, methylerythritol 4-phosphate pathway"/>
    <property type="evidence" value="ECO:0007669"/>
    <property type="project" value="TreeGrafter"/>
</dbReference>
<dbReference type="PANTHER" id="PTHR30454">
    <property type="entry name" value="4-HYDROXY-3-METHYLBUT-2-EN-1-YL DIPHOSPHATE SYNTHASE"/>
    <property type="match status" value="1"/>
</dbReference>
<sequence length="156" mass="17320">MTVIKIECAWCLVPLDEKDGEGQEGVSHSMCGECAAKLERGEWEKCPFTTKPVIKYLGRYITPDLISCPTCGRCDVGDHFFELAQRVEEALQKVRRPLTVAVMGCAVNGPGEAKHADIGIAFGKGRGALFKKGEMMRSMPWDECIPALLEEIERTW</sequence>
<dbReference type="InterPro" id="IPR058579">
    <property type="entry name" value="IspG_C"/>
</dbReference>
<dbReference type="GO" id="GO:0016114">
    <property type="term" value="P:terpenoid biosynthetic process"/>
    <property type="evidence" value="ECO:0007669"/>
    <property type="project" value="InterPro"/>
</dbReference>
<dbReference type="PANTHER" id="PTHR30454:SF0">
    <property type="entry name" value="4-HYDROXY-3-METHYLBUT-2-EN-1-YL DIPHOSPHATE SYNTHASE (FERREDOXIN), CHLOROPLASTIC"/>
    <property type="match status" value="1"/>
</dbReference>
<keyword evidence="3" id="KW-0411">Iron-sulfur</keyword>
<feature type="domain" description="IspG C-terminal" evidence="4">
    <location>
        <begin position="65"/>
        <end position="153"/>
    </location>
</feature>
<reference evidence="5" key="1">
    <citation type="journal article" date="2015" name="Nature">
        <title>Complex archaea that bridge the gap between prokaryotes and eukaryotes.</title>
        <authorList>
            <person name="Spang A."/>
            <person name="Saw J.H."/>
            <person name="Jorgensen S.L."/>
            <person name="Zaremba-Niedzwiedzka K."/>
            <person name="Martijn J."/>
            <person name="Lind A.E."/>
            <person name="van Eijk R."/>
            <person name="Schleper C."/>
            <person name="Guy L."/>
            <person name="Ettema T.J."/>
        </authorList>
    </citation>
    <scope>NUCLEOTIDE SEQUENCE</scope>
</reference>